<evidence type="ECO:0000313" key="4">
    <source>
        <dbReference type="Proteomes" id="UP001620626"/>
    </source>
</evidence>
<sequence length="308" mass="35982">MAFSKIFTSLLILFFFLLRKAFSYTDNYIKPYEESYGSQEIPNDGYERNDDQLQQQYSKDDRNSYERNDRSYGSYAPSSGFPEDYNFNDINSDNYDPSYDNYGPSRDSDMHYSKNGNYAPRSGFPEDNLNDPNRDNYDPSYDNYGPTYDNDSPKRDDGQRYPKNEIGKTPKFLQLTTMSRQQIFMDLELEEGRPRTTIESQKMSWAKRNGGQIESVYKQFKGDVKAAKERFLQNRKQNLVGLSRQARDLDRKIQVIVTDQSLSRSQCLIRINSLLAGSNDRTRKELREKVRVIGPLDGNFPPINRQKM</sequence>
<keyword evidence="4" id="KW-1185">Reference proteome</keyword>
<accession>A0ABD2LCJ1</accession>
<organism evidence="3 4">
    <name type="scientific">Heterodera trifolii</name>
    <dbReference type="NCBI Taxonomy" id="157864"/>
    <lineage>
        <taxon>Eukaryota</taxon>
        <taxon>Metazoa</taxon>
        <taxon>Ecdysozoa</taxon>
        <taxon>Nematoda</taxon>
        <taxon>Chromadorea</taxon>
        <taxon>Rhabditida</taxon>
        <taxon>Tylenchina</taxon>
        <taxon>Tylenchomorpha</taxon>
        <taxon>Tylenchoidea</taxon>
        <taxon>Heteroderidae</taxon>
        <taxon>Heteroderinae</taxon>
        <taxon>Heterodera</taxon>
    </lineage>
</organism>
<comment type="caution">
    <text evidence="3">The sequence shown here is derived from an EMBL/GenBank/DDBJ whole genome shotgun (WGS) entry which is preliminary data.</text>
</comment>
<protein>
    <recommendedName>
        <fullName evidence="5">SXP/RAL-2 family protein Ani s 5-like cation-binding domain-containing protein</fullName>
    </recommendedName>
</protein>
<gene>
    <name evidence="3" type="ORF">niasHT_012509</name>
</gene>
<name>A0ABD2LCJ1_9BILA</name>
<evidence type="ECO:0008006" key="5">
    <source>
        <dbReference type="Google" id="ProtNLM"/>
    </source>
</evidence>
<proteinExistence type="predicted"/>
<evidence type="ECO:0000313" key="3">
    <source>
        <dbReference type="EMBL" id="KAL3112940.1"/>
    </source>
</evidence>
<reference evidence="3 4" key="1">
    <citation type="submission" date="2024-10" db="EMBL/GenBank/DDBJ databases">
        <authorList>
            <person name="Kim D."/>
        </authorList>
    </citation>
    <scope>NUCLEOTIDE SEQUENCE [LARGE SCALE GENOMIC DNA]</scope>
    <source>
        <strain evidence="3">BH-2024</strain>
    </source>
</reference>
<feature type="signal peptide" evidence="2">
    <location>
        <begin position="1"/>
        <end position="23"/>
    </location>
</feature>
<feature type="compositionally biased region" description="Basic and acidic residues" evidence="1">
    <location>
        <begin position="58"/>
        <end position="70"/>
    </location>
</feature>
<feature type="region of interest" description="Disordered" evidence="1">
    <location>
        <begin position="57"/>
        <end position="169"/>
    </location>
</feature>
<dbReference type="Proteomes" id="UP001620626">
    <property type="component" value="Unassembled WGS sequence"/>
</dbReference>
<dbReference type="EMBL" id="JBICBT010000459">
    <property type="protein sequence ID" value="KAL3112940.1"/>
    <property type="molecule type" value="Genomic_DNA"/>
</dbReference>
<feature type="chain" id="PRO_5044770981" description="SXP/RAL-2 family protein Ani s 5-like cation-binding domain-containing protein" evidence="2">
    <location>
        <begin position="24"/>
        <end position="308"/>
    </location>
</feature>
<keyword evidence="2" id="KW-0732">Signal</keyword>
<feature type="compositionally biased region" description="Basic and acidic residues" evidence="1">
    <location>
        <begin position="151"/>
        <end position="168"/>
    </location>
</feature>
<evidence type="ECO:0000256" key="1">
    <source>
        <dbReference type="SAM" id="MobiDB-lite"/>
    </source>
</evidence>
<evidence type="ECO:0000256" key="2">
    <source>
        <dbReference type="SAM" id="SignalP"/>
    </source>
</evidence>
<dbReference type="AlphaFoldDB" id="A0ABD2LCJ1"/>